<feature type="region of interest" description="Disordered" evidence="1">
    <location>
        <begin position="112"/>
        <end position="135"/>
    </location>
</feature>
<accession>A0A504YCR9</accession>
<sequence length="347" mass="39283">MQSACVENAPPTKLSNSITLSNEEKCYESSSEDVPFSILELNALLEATRRASRMIHGNYHSTAQLDKTIWIQITNHLHARGFQSRPWQQVRSKGQELISKLFEKRLKSVPMADFSPTDDKGSTAFRHPGAPEESSDGQLAQMFVSVVHSLNLPSLTPAPNVASGTTFQTTLPGRPNMSVPFVISSCSSVNPYANSVELNSAMFEANESHRVPLQVIRDPSCLICPSIWWGGCQPIVDKETNFHYSVTYFEIHRSTCSPFLRYQLVILNSFRLVRFVNQLIKRMYLQIRNNNSYHLKREFFCSHIHLHYNIGYSHFELFFLKHLKPILKCSDSGGNLAILLKVGCICE</sequence>
<dbReference type="AlphaFoldDB" id="A0A504YCR9"/>
<reference evidence="2 3" key="1">
    <citation type="submission" date="2019-04" db="EMBL/GenBank/DDBJ databases">
        <title>Annotation for the trematode Fasciola gigantica.</title>
        <authorList>
            <person name="Choi Y.-J."/>
        </authorList>
    </citation>
    <scope>NUCLEOTIDE SEQUENCE [LARGE SCALE GENOMIC DNA]</scope>
    <source>
        <strain evidence="2">Uganda_cow_1</strain>
    </source>
</reference>
<gene>
    <name evidence="2" type="ORF">FGIG_10142</name>
</gene>
<evidence type="ECO:0000313" key="2">
    <source>
        <dbReference type="EMBL" id="TPP55870.1"/>
    </source>
</evidence>
<organism evidence="2 3">
    <name type="scientific">Fasciola gigantica</name>
    <name type="common">Giant liver fluke</name>
    <dbReference type="NCBI Taxonomy" id="46835"/>
    <lineage>
        <taxon>Eukaryota</taxon>
        <taxon>Metazoa</taxon>
        <taxon>Spiralia</taxon>
        <taxon>Lophotrochozoa</taxon>
        <taxon>Platyhelminthes</taxon>
        <taxon>Trematoda</taxon>
        <taxon>Digenea</taxon>
        <taxon>Plagiorchiida</taxon>
        <taxon>Echinostomata</taxon>
        <taxon>Echinostomatoidea</taxon>
        <taxon>Fasciolidae</taxon>
        <taxon>Fasciola</taxon>
    </lineage>
</organism>
<dbReference type="EMBL" id="SUNJ01015287">
    <property type="protein sequence ID" value="TPP55870.1"/>
    <property type="molecule type" value="Genomic_DNA"/>
</dbReference>
<evidence type="ECO:0000313" key="3">
    <source>
        <dbReference type="Proteomes" id="UP000316759"/>
    </source>
</evidence>
<proteinExistence type="predicted"/>
<comment type="caution">
    <text evidence="2">The sequence shown here is derived from an EMBL/GenBank/DDBJ whole genome shotgun (WGS) entry which is preliminary data.</text>
</comment>
<dbReference type="OrthoDB" id="6271933at2759"/>
<keyword evidence="3" id="KW-1185">Reference proteome</keyword>
<dbReference type="Proteomes" id="UP000316759">
    <property type="component" value="Unassembled WGS sequence"/>
</dbReference>
<name>A0A504YCR9_FASGI</name>
<protein>
    <submittedName>
        <fullName evidence="2">Uncharacterized protein</fullName>
    </submittedName>
</protein>
<evidence type="ECO:0000256" key="1">
    <source>
        <dbReference type="SAM" id="MobiDB-lite"/>
    </source>
</evidence>